<protein>
    <recommendedName>
        <fullName evidence="3">Phage tail protein</fullName>
    </recommendedName>
</protein>
<comment type="caution">
    <text evidence="1">The sequence shown here is derived from an EMBL/GenBank/DDBJ whole genome shotgun (WGS) entry which is preliminary data.</text>
</comment>
<reference evidence="1 2" key="1">
    <citation type="submission" date="2016-10" db="EMBL/GenBank/DDBJ databases">
        <authorList>
            <person name="Varghese N."/>
            <person name="Submissions S."/>
        </authorList>
    </citation>
    <scope>NUCLEOTIDE SEQUENCE [LARGE SCALE GENOMIC DNA]</scope>
    <source>
        <strain evidence="1 2">WC1T17</strain>
    </source>
</reference>
<organism evidence="1 2">
    <name type="scientific">Ligilactobacillus ruminis</name>
    <dbReference type="NCBI Taxonomy" id="1623"/>
    <lineage>
        <taxon>Bacteria</taxon>
        <taxon>Bacillati</taxon>
        <taxon>Bacillota</taxon>
        <taxon>Bacilli</taxon>
        <taxon>Lactobacillales</taxon>
        <taxon>Lactobacillaceae</taxon>
        <taxon>Ligilactobacillus</taxon>
    </lineage>
</organism>
<dbReference type="Proteomes" id="UP000182089">
    <property type="component" value="Unassembled WGS sequence"/>
</dbReference>
<sequence length="129" mass="14044">MLIYYFDDDKHFTYCDEIDDSNTLPENATKLAPVDENGAGLYEPITWDGAKWVGTSQSDWQKANQSDSDTDTYVSAQAKFNAQLTAQLATTLKTVATQATAVATLTKQLASQKLVNASLTKQLASLSAK</sequence>
<evidence type="ECO:0000313" key="1">
    <source>
        <dbReference type="EMBL" id="SEM45850.1"/>
    </source>
</evidence>
<evidence type="ECO:0008006" key="3">
    <source>
        <dbReference type="Google" id="ProtNLM"/>
    </source>
</evidence>
<accession>A0ABY1A9Z6</accession>
<dbReference type="EMBL" id="FOCC01000003">
    <property type="protein sequence ID" value="SEM45850.1"/>
    <property type="molecule type" value="Genomic_DNA"/>
</dbReference>
<proteinExistence type="predicted"/>
<name>A0ABY1A9Z6_9LACO</name>
<gene>
    <name evidence="1" type="ORF">SAMN05216431_1035</name>
</gene>
<evidence type="ECO:0000313" key="2">
    <source>
        <dbReference type="Proteomes" id="UP000182089"/>
    </source>
</evidence>